<evidence type="ECO:0000256" key="1">
    <source>
        <dbReference type="SAM" id="MobiDB-lite"/>
    </source>
</evidence>
<evidence type="ECO:0000313" key="2">
    <source>
        <dbReference type="EMBL" id="KAF2306488.1"/>
    </source>
</evidence>
<gene>
    <name evidence="2" type="ORF">GH714_018529</name>
</gene>
<feature type="compositionally biased region" description="Polar residues" evidence="1">
    <location>
        <begin position="28"/>
        <end position="40"/>
    </location>
</feature>
<comment type="caution">
    <text evidence="2">The sequence shown here is derived from an EMBL/GenBank/DDBJ whole genome shotgun (WGS) entry which is preliminary data.</text>
</comment>
<accession>A0A6A6M1U7</accession>
<feature type="region of interest" description="Disordered" evidence="1">
    <location>
        <begin position="21"/>
        <end position="125"/>
    </location>
</feature>
<feature type="compositionally biased region" description="Polar residues" evidence="1">
    <location>
        <begin position="66"/>
        <end position="82"/>
    </location>
</feature>
<dbReference type="AlphaFoldDB" id="A0A6A6M1U7"/>
<proteinExistence type="predicted"/>
<dbReference type="Proteomes" id="UP000467840">
    <property type="component" value="Chromosome 9"/>
</dbReference>
<reference evidence="2 3" key="1">
    <citation type="journal article" date="2020" name="Mol. Plant">
        <title>The Chromosome-Based Rubber Tree Genome Provides New Insights into Spurge Genome Evolution and Rubber Biosynthesis.</title>
        <authorList>
            <person name="Liu J."/>
            <person name="Shi C."/>
            <person name="Shi C.C."/>
            <person name="Li W."/>
            <person name="Zhang Q.J."/>
            <person name="Zhang Y."/>
            <person name="Li K."/>
            <person name="Lu H.F."/>
            <person name="Shi C."/>
            <person name="Zhu S.T."/>
            <person name="Xiao Z.Y."/>
            <person name="Nan H."/>
            <person name="Yue Y."/>
            <person name="Zhu X.G."/>
            <person name="Wu Y."/>
            <person name="Hong X.N."/>
            <person name="Fan G.Y."/>
            <person name="Tong Y."/>
            <person name="Zhang D."/>
            <person name="Mao C.L."/>
            <person name="Liu Y.L."/>
            <person name="Hao S.J."/>
            <person name="Liu W.Q."/>
            <person name="Lv M.Q."/>
            <person name="Zhang H.B."/>
            <person name="Liu Y."/>
            <person name="Hu-Tang G.R."/>
            <person name="Wang J.P."/>
            <person name="Wang J.H."/>
            <person name="Sun Y.H."/>
            <person name="Ni S.B."/>
            <person name="Chen W.B."/>
            <person name="Zhang X.C."/>
            <person name="Jiao Y.N."/>
            <person name="Eichler E.E."/>
            <person name="Li G.H."/>
            <person name="Liu X."/>
            <person name="Gao L.Z."/>
        </authorList>
    </citation>
    <scope>NUCLEOTIDE SEQUENCE [LARGE SCALE GENOMIC DNA]</scope>
    <source>
        <strain evidence="3">cv. GT1</strain>
        <tissue evidence="2">Leaf</tissue>
    </source>
</reference>
<name>A0A6A6M1U7_HEVBR</name>
<evidence type="ECO:0000313" key="3">
    <source>
        <dbReference type="Proteomes" id="UP000467840"/>
    </source>
</evidence>
<protein>
    <submittedName>
        <fullName evidence="2">Uncharacterized protein</fullName>
    </submittedName>
</protein>
<feature type="compositionally biased region" description="Basic and acidic residues" evidence="1">
    <location>
        <begin position="88"/>
        <end position="107"/>
    </location>
</feature>
<keyword evidence="3" id="KW-1185">Reference proteome</keyword>
<dbReference type="EMBL" id="JAAGAX010000008">
    <property type="protein sequence ID" value="KAF2306488.1"/>
    <property type="molecule type" value="Genomic_DNA"/>
</dbReference>
<organism evidence="2 3">
    <name type="scientific">Hevea brasiliensis</name>
    <name type="common">Para rubber tree</name>
    <name type="synonym">Siphonia brasiliensis</name>
    <dbReference type="NCBI Taxonomy" id="3981"/>
    <lineage>
        <taxon>Eukaryota</taxon>
        <taxon>Viridiplantae</taxon>
        <taxon>Streptophyta</taxon>
        <taxon>Embryophyta</taxon>
        <taxon>Tracheophyta</taxon>
        <taxon>Spermatophyta</taxon>
        <taxon>Magnoliopsida</taxon>
        <taxon>eudicotyledons</taxon>
        <taxon>Gunneridae</taxon>
        <taxon>Pentapetalae</taxon>
        <taxon>rosids</taxon>
        <taxon>fabids</taxon>
        <taxon>Malpighiales</taxon>
        <taxon>Euphorbiaceae</taxon>
        <taxon>Crotonoideae</taxon>
        <taxon>Micrandreae</taxon>
        <taxon>Hevea</taxon>
    </lineage>
</organism>
<sequence>MGVKGPSPTEIASILKLKVPALRKEGNNDNTQPKGQSDIETTSEENAIVGQEGVSERRRTWKHRAQQGSQKEGVTNPNSPSEGLTEVDNIKSTDIHYRKFKMDKESLDTPLTEASVASLKPPQGP</sequence>